<reference evidence="2 3" key="1">
    <citation type="submission" date="2021-06" db="EMBL/GenBank/DDBJ databases">
        <title>Caerostris extrusa draft genome.</title>
        <authorList>
            <person name="Kono N."/>
            <person name="Arakawa K."/>
        </authorList>
    </citation>
    <scope>NUCLEOTIDE SEQUENCE [LARGE SCALE GENOMIC DNA]</scope>
</reference>
<evidence type="ECO:0000256" key="1">
    <source>
        <dbReference type="SAM" id="MobiDB-lite"/>
    </source>
</evidence>
<organism evidence="2 3">
    <name type="scientific">Caerostris extrusa</name>
    <name type="common">Bark spider</name>
    <name type="synonym">Caerostris bankana</name>
    <dbReference type="NCBI Taxonomy" id="172846"/>
    <lineage>
        <taxon>Eukaryota</taxon>
        <taxon>Metazoa</taxon>
        <taxon>Ecdysozoa</taxon>
        <taxon>Arthropoda</taxon>
        <taxon>Chelicerata</taxon>
        <taxon>Arachnida</taxon>
        <taxon>Araneae</taxon>
        <taxon>Araneomorphae</taxon>
        <taxon>Entelegynae</taxon>
        <taxon>Araneoidea</taxon>
        <taxon>Araneidae</taxon>
        <taxon>Caerostris</taxon>
    </lineage>
</organism>
<protein>
    <submittedName>
        <fullName evidence="2">Uncharacterized protein</fullName>
    </submittedName>
</protein>
<evidence type="ECO:0000313" key="3">
    <source>
        <dbReference type="Proteomes" id="UP001054945"/>
    </source>
</evidence>
<gene>
    <name evidence="2" type="ORF">CEXT_244481</name>
</gene>
<sequence length="91" mass="9972">MDACMRGKVGMNGGMCGSADSGSHSPPPFHHPSPSELFSPFEIQNDAIFESALRGRTRVPSRKKQWCTSAISRLPSAEPTWRQTPVFTIPN</sequence>
<dbReference type="Proteomes" id="UP001054945">
    <property type="component" value="Unassembled WGS sequence"/>
</dbReference>
<dbReference type="EMBL" id="BPLR01014639">
    <property type="protein sequence ID" value="GIY70228.1"/>
    <property type="molecule type" value="Genomic_DNA"/>
</dbReference>
<accession>A0AAV4VJK7</accession>
<keyword evidence="3" id="KW-1185">Reference proteome</keyword>
<proteinExistence type="predicted"/>
<dbReference type="AlphaFoldDB" id="A0AAV4VJK7"/>
<evidence type="ECO:0000313" key="2">
    <source>
        <dbReference type="EMBL" id="GIY70228.1"/>
    </source>
</evidence>
<comment type="caution">
    <text evidence="2">The sequence shown here is derived from an EMBL/GenBank/DDBJ whole genome shotgun (WGS) entry which is preliminary data.</text>
</comment>
<name>A0AAV4VJK7_CAEEX</name>
<feature type="region of interest" description="Disordered" evidence="1">
    <location>
        <begin position="1"/>
        <end position="35"/>
    </location>
</feature>